<evidence type="ECO:0000313" key="2">
    <source>
        <dbReference type="Proteomes" id="UP001165064"/>
    </source>
</evidence>
<protein>
    <submittedName>
        <fullName evidence="1">Unnamed protein product</fullName>
    </submittedName>
</protein>
<name>A0ACB5TX11_AMBMO</name>
<evidence type="ECO:0000313" key="1">
    <source>
        <dbReference type="EMBL" id="GME96409.1"/>
    </source>
</evidence>
<comment type="caution">
    <text evidence="1">The sequence shown here is derived from an EMBL/GenBank/DDBJ whole genome shotgun (WGS) entry which is preliminary data.</text>
</comment>
<gene>
    <name evidence="1" type="ORF">Amon02_000998000</name>
</gene>
<keyword evidence="2" id="KW-1185">Reference proteome</keyword>
<dbReference type="EMBL" id="BSXS01009740">
    <property type="protein sequence ID" value="GME96409.1"/>
    <property type="molecule type" value="Genomic_DNA"/>
</dbReference>
<proteinExistence type="predicted"/>
<accession>A0ACB5TX11</accession>
<dbReference type="Proteomes" id="UP001165064">
    <property type="component" value="Unassembled WGS sequence"/>
</dbReference>
<organism evidence="1 2">
    <name type="scientific">Ambrosiozyma monospora</name>
    <name type="common">Yeast</name>
    <name type="synonym">Endomycopsis monosporus</name>
    <dbReference type="NCBI Taxonomy" id="43982"/>
    <lineage>
        <taxon>Eukaryota</taxon>
        <taxon>Fungi</taxon>
        <taxon>Dikarya</taxon>
        <taxon>Ascomycota</taxon>
        <taxon>Saccharomycotina</taxon>
        <taxon>Pichiomycetes</taxon>
        <taxon>Pichiales</taxon>
        <taxon>Pichiaceae</taxon>
        <taxon>Ambrosiozyma</taxon>
    </lineage>
</organism>
<sequence>MLSNCIITTTLLSLSAVASATEIALYWGQSTAKQDSLATYCSKGDADIFILSFMNNFSSASNDPPFEINFSDACGIKGANGILKCDTIATDINTCQKLGKKVFLSLGGGTGSYGFKSKEDGEAFADTLWNYFGAGKGVSTEDRPFGDSIVDGFDFDIEMGDILYLCCSSMSIP</sequence>
<reference evidence="1" key="1">
    <citation type="submission" date="2023-04" db="EMBL/GenBank/DDBJ databases">
        <title>Ambrosiozyma monospora NBRC 10751.</title>
        <authorList>
            <person name="Ichikawa N."/>
            <person name="Sato H."/>
            <person name="Tonouchi N."/>
        </authorList>
    </citation>
    <scope>NUCLEOTIDE SEQUENCE</scope>
    <source>
        <strain evidence="1">NBRC 10751</strain>
    </source>
</reference>